<dbReference type="Pfam" id="PF22936">
    <property type="entry name" value="Pol_BBD"/>
    <property type="match status" value="1"/>
</dbReference>
<gene>
    <name evidence="22" type="ORF">EWM64_g7196</name>
</gene>
<keyword evidence="9" id="KW-0255">Endonuclease</keyword>
<keyword evidence="5" id="KW-0548">Nucleotidyltransferase</keyword>
<dbReference type="InterPro" id="IPR025724">
    <property type="entry name" value="GAG-pre-integrase_dom"/>
</dbReference>
<dbReference type="GO" id="GO:0008233">
    <property type="term" value="F:peptidase activity"/>
    <property type="evidence" value="ECO:0007669"/>
    <property type="project" value="UniProtKB-KW"/>
</dbReference>
<evidence type="ECO:0000256" key="15">
    <source>
        <dbReference type="ARBA" id="ARBA00022918"/>
    </source>
</evidence>
<evidence type="ECO:0000256" key="17">
    <source>
        <dbReference type="ARBA" id="ARBA00023113"/>
    </source>
</evidence>
<evidence type="ECO:0000256" key="12">
    <source>
        <dbReference type="ARBA" id="ARBA00022842"/>
    </source>
</evidence>
<evidence type="ECO:0000256" key="1">
    <source>
        <dbReference type="ARBA" id="ARBA00002180"/>
    </source>
</evidence>
<dbReference type="GO" id="GO:0006310">
    <property type="term" value="P:DNA recombination"/>
    <property type="evidence" value="ECO:0007669"/>
    <property type="project" value="UniProtKB-KW"/>
</dbReference>
<evidence type="ECO:0000256" key="3">
    <source>
        <dbReference type="ARBA" id="ARBA00022612"/>
    </source>
</evidence>
<keyword evidence="16" id="KW-0808">Transferase</keyword>
<dbReference type="InterPro" id="IPR012337">
    <property type="entry name" value="RNaseH-like_sf"/>
</dbReference>
<dbReference type="GO" id="GO:0004519">
    <property type="term" value="F:endonuclease activity"/>
    <property type="evidence" value="ECO:0007669"/>
    <property type="project" value="UniProtKB-KW"/>
</dbReference>
<dbReference type="InterPro" id="IPR054722">
    <property type="entry name" value="PolX-like_BBD"/>
</dbReference>
<keyword evidence="7" id="KW-0479">Metal-binding</keyword>
<keyword evidence="18" id="KW-0233">DNA recombination</keyword>
<comment type="caution">
    <text evidence="22">The sequence shown here is derived from an EMBL/GenBank/DDBJ whole genome shotgun (WGS) entry which is preliminary data.</text>
</comment>
<evidence type="ECO:0000259" key="21">
    <source>
        <dbReference type="PROSITE" id="PS50994"/>
    </source>
</evidence>
<keyword evidence="13" id="KW-0694">RNA-binding</keyword>
<evidence type="ECO:0000256" key="14">
    <source>
        <dbReference type="ARBA" id="ARBA00022908"/>
    </source>
</evidence>
<dbReference type="GO" id="GO:0005524">
    <property type="term" value="F:ATP binding"/>
    <property type="evidence" value="ECO:0007669"/>
    <property type="project" value="UniProtKB-KW"/>
</dbReference>
<reference evidence="22 23" key="1">
    <citation type="submission" date="2019-02" db="EMBL/GenBank/DDBJ databases">
        <title>Genome sequencing of the rare red list fungi Hericium alpestre (H. flagellum).</title>
        <authorList>
            <person name="Buettner E."/>
            <person name="Kellner H."/>
        </authorList>
    </citation>
    <scope>NUCLEOTIDE SEQUENCE [LARGE SCALE GENOMIC DNA]</scope>
    <source>
        <strain evidence="22 23">DSM 108284</strain>
    </source>
</reference>
<evidence type="ECO:0000256" key="6">
    <source>
        <dbReference type="ARBA" id="ARBA00022722"/>
    </source>
</evidence>
<dbReference type="Proteomes" id="UP000298061">
    <property type="component" value="Unassembled WGS sequence"/>
</dbReference>
<keyword evidence="14" id="KW-0229">DNA integration</keyword>
<dbReference type="GO" id="GO:0032196">
    <property type="term" value="P:transposition"/>
    <property type="evidence" value="ECO:0007669"/>
    <property type="project" value="UniProtKB-KW"/>
</dbReference>
<dbReference type="PANTHER" id="PTHR42648">
    <property type="entry name" value="TRANSPOSASE, PUTATIVE-RELATED"/>
    <property type="match status" value="1"/>
</dbReference>
<evidence type="ECO:0000256" key="5">
    <source>
        <dbReference type="ARBA" id="ARBA00022695"/>
    </source>
</evidence>
<dbReference type="GO" id="GO:0003723">
    <property type="term" value="F:RNA binding"/>
    <property type="evidence" value="ECO:0007669"/>
    <property type="project" value="UniProtKB-KW"/>
</dbReference>
<keyword evidence="6" id="KW-0540">Nuclease</keyword>
<keyword evidence="15" id="KW-0695">RNA-directed DNA polymerase</keyword>
<keyword evidence="2" id="KW-0815">Transposition</keyword>
<dbReference type="AlphaFoldDB" id="A0A4Y9ZQE6"/>
<dbReference type="InterPro" id="IPR039537">
    <property type="entry name" value="Retrotran_Ty1/copia-like"/>
</dbReference>
<evidence type="ECO:0000256" key="13">
    <source>
        <dbReference type="ARBA" id="ARBA00022884"/>
    </source>
</evidence>
<dbReference type="EMBL" id="SFCI01001083">
    <property type="protein sequence ID" value="TFY76815.1"/>
    <property type="molecule type" value="Genomic_DNA"/>
</dbReference>
<protein>
    <recommendedName>
        <fullName evidence="21">Integrase catalytic domain-containing protein</fullName>
    </recommendedName>
</protein>
<dbReference type="InterPro" id="IPR036397">
    <property type="entry name" value="RNaseH_sf"/>
</dbReference>
<evidence type="ECO:0000256" key="4">
    <source>
        <dbReference type="ARBA" id="ARBA00022670"/>
    </source>
</evidence>
<sequence>MYQAFDTPHKVWLGDNSSIDAHGIGHILVLMQAKGEWHKVILSNTLYVSDLHGNLISVLQITCHEILEAAHITIAEPGTDPTNLTVFVARTKVACTDLQTWHCCLGHINTDSVLRMVKKSMIMGMDIVGSTSHKALGTCTLCIKGKQSREDVPKTTNTQATKTLSRLFSDMCGPMQMQSHQEFNYFVSWIDNYLCKAAVDGIRHKSDVLEHFKAFVAAAELKTSHKLKVLHSDGRGEYVSCEVCQFLCDKGIKHKTTTADSPEFNGVSECFNCMVMEMARPMLEDSGLPKSFWFDAVEYATYIHNVIPMRSLATNITPPSEKCVCPI</sequence>
<feature type="domain" description="Integrase catalytic" evidence="21">
    <location>
        <begin position="149"/>
        <end position="327"/>
    </location>
</feature>
<keyword evidence="11" id="KW-0067">ATP-binding</keyword>
<keyword evidence="23" id="KW-1185">Reference proteome</keyword>
<comment type="function">
    <text evidence="1">The aspartyl protease (PR) mediates the proteolytic cleavages of the Gag and Gag-Pol polyproteins after assembly of the VLP.</text>
</comment>
<dbReference type="GO" id="GO:0003887">
    <property type="term" value="F:DNA-directed DNA polymerase activity"/>
    <property type="evidence" value="ECO:0007669"/>
    <property type="project" value="UniProtKB-KW"/>
</dbReference>
<evidence type="ECO:0000256" key="20">
    <source>
        <dbReference type="ARBA" id="ARBA00049244"/>
    </source>
</evidence>
<keyword evidence="16" id="KW-0239">DNA-directed DNA polymerase</keyword>
<evidence type="ECO:0000256" key="11">
    <source>
        <dbReference type="ARBA" id="ARBA00022840"/>
    </source>
</evidence>
<dbReference type="GO" id="GO:0005634">
    <property type="term" value="C:nucleus"/>
    <property type="evidence" value="ECO:0007669"/>
    <property type="project" value="UniProtKB-ARBA"/>
</dbReference>
<evidence type="ECO:0000256" key="18">
    <source>
        <dbReference type="ARBA" id="ARBA00023172"/>
    </source>
</evidence>
<dbReference type="SUPFAM" id="SSF53098">
    <property type="entry name" value="Ribonuclease H-like"/>
    <property type="match status" value="1"/>
</dbReference>
<evidence type="ECO:0000256" key="2">
    <source>
        <dbReference type="ARBA" id="ARBA00022578"/>
    </source>
</evidence>
<evidence type="ECO:0000256" key="9">
    <source>
        <dbReference type="ARBA" id="ARBA00022759"/>
    </source>
</evidence>
<proteinExistence type="predicted"/>
<evidence type="ECO:0000313" key="22">
    <source>
        <dbReference type="EMBL" id="TFY76815.1"/>
    </source>
</evidence>
<keyword evidence="8" id="KW-0547">Nucleotide-binding</keyword>
<organism evidence="22 23">
    <name type="scientific">Hericium alpestre</name>
    <dbReference type="NCBI Taxonomy" id="135208"/>
    <lineage>
        <taxon>Eukaryota</taxon>
        <taxon>Fungi</taxon>
        <taxon>Dikarya</taxon>
        <taxon>Basidiomycota</taxon>
        <taxon>Agaricomycotina</taxon>
        <taxon>Agaricomycetes</taxon>
        <taxon>Russulales</taxon>
        <taxon>Hericiaceae</taxon>
        <taxon>Hericium</taxon>
    </lineage>
</organism>
<keyword evidence="3" id="KW-1188">Viral release from host cell</keyword>
<keyword evidence="10" id="KW-0378">Hydrolase</keyword>
<dbReference type="OrthoDB" id="7691805at2759"/>
<accession>A0A4Y9ZQE6</accession>
<evidence type="ECO:0000256" key="16">
    <source>
        <dbReference type="ARBA" id="ARBA00022932"/>
    </source>
</evidence>
<dbReference type="GO" id="GO:0003964">
    <property type="term" value="F:RNA-directed DNA polymerase activity"/>
    <property type="evidence" value="ECO:0007669"/>
    <property type="project" value="UniProtKB-KW"/>
</dbReference>
<evidence type="ECO:0000313" key="23">
    <source>
        <dbReference type="Proteomes" id="UP000298061"/>
    </source>
</evidence>
<comment type="catalytic activity">
    <reaction evidence="20">
        <text>DNA(n) + a 2'-deoxyribonucleoside 5'-triphosphate = DNA(n+1) + diphosphate</text>
        <dbReference type="Rhea" id="RHEA:22508"/>
        <dbReference type="Rhea" id="RHEA-COMP:17339"/>
        <dbReference type="Rhea" id="RHEA-COMP:17340"/>
        <dbReference type="ChEBI" id="CHEBI:33019"/>
        <dbReference type="ChEBI" id="CHEBI:61560"/>
        <dbReference type="ChEBI" id="CHEBI:173112"/>
        <dbReference type="EC" id="2.7.7.7"/>
    </reaction>
</comment>
<dbReference type="GO" id="GO:0046872">
    <property type="term" value="F:metal ion binding"/>
    <property type="evidence" value="ECO:0007669"/>
    <property type="project" value="UniProtKB-KW"/>
</dbReference>
<comment type="catalytic activity">
    <reaction evidence="19">
        <text>DNA(n) + a 2'-deoxyribonucleoside 5'-triphosphate = DNA(n+1) + diphosphate</text>
        <dbReference type="Rhea" id="RHEA:22508"/>
        <dbReference type="Rhea" id="RHEA-COMP:17339"/>
        <dbReference type="Rhea" id="RHEA-COMP:17340"/>
        <dbReference type="ChEBI" id="CHEBI:33019"/>
        <dbReference type="ChEBI" id="CHEBI:61560"/>
        <dbReference type="ChEBI" id="CHEBI:173112"/>
        <dbReference type="EC" id="2.7.7.49"/>
    </reaction>
</comment>
<dbReference type="GO" id="GO:0006508">
    <property type="term" value="P:proteolysis"/>
    <property type="evidence" value="ECO:0007669"/>
    <property type="project" value="UniProtKB-KW"/>
</dbReference>
<keyword evidence="12" id="KW-0460">Magnesium</keyword>
<dbReference type="STRING" id="135208.A0A4Y9ZQE6"/>
<dbReference type="Gene3D" id="3.30.420.10">
    <property type="entry name" value="Ribonuclease H-like superfamily/Ribonuclease H"/>
    <property type="match status" value="1"/>
</dbReference>
<dbReference type="PANTHER" id="PTHR42648:SF11">
    <property type="entry name" value="TRANSPOSON TY4-P GAG-POL POLYPROTEIN"/>
    <property type="match status" value="1"/>
</dbReference>
<evidence type="ECO:0000256" key="19">
    <source>
        <dbReference type="ARBA" id="ARBA00048173"/>
    </source>
</evidence>
<dbReference type="PROSITE" id="PS50994">
    <property type="entry name" value="INTEGRASE"/>
    <property type="match status" value="1"/>
</dbReference>
<dbReference type="InterPro" id="IPR001584">
    <property type="entry name" value="Integrase_cat-core"/>
</dbReference>
<evidence type="ECO:0000256" key="8">
    <source>
        <dbReference type="ARBA" id="ARBA00022741"/>
    </source>
</evidence>
<dbReference type="Pfam" id="PF13976">
    <property type="entry name" value="gag_pre-integrs"/>
    <property type="match status" value="1"/>
</dbReference>
<dbReference type="GO" id="GO:0015074">
    <property type="term" value="P:DNA integration"/>
    <property type="evidence" value="ECO:0007669"/>
    <property type="project" value="UniProtKB-KW"/>
</dbReference>
<keyword evidence="4" id="KW-0645">Protease</keyword>
<name>A0A4Y9ZQE6_9AGAM</name>
<keyword evidence="17" id="KW-0917">Virion maturation</keyword>
<evidence type="ECO:0000256" key="10">
    <source>
        <dbReference type="ARBA" id="ARBA00022801"/>
    </source>
</evidence>
<evidence type="ECO:0000256" key="7">
    <source>
        <dbReference type="ARBA" id="ARBA00022723"/>
    </source>
</evidence>